<accession>A0A420HLW7</accession>
<comment type="caution">
    <text evidence="2">The sequence shown here is derived from an EMBL/GenBank/DDBJ whole genome shotgun (WGS) entry which is preliminary data.</text>
</comment>
<dbReference type="EMBL" id="MCBQ01018237">
    <property type="protein sequence ID" value="RKF58425.1"/>
    <property type="molecule type" value="Genomic_DNA"/>
</dbReference>
<evidence type="ECO:0000256" key="1">
    <source>
        <dbReference type="SAM" id="MobiDB-lite"/>
    </source>
</evidence>
<feature type="region of interest" description="Disordered" evidence="1">
    <location>
        <begin position="1"/>
        <end position="36"/>
    </location>
</feature>
<organism evidence="2 3">
    <name type="scientific">Golovinomyces cichoracearum</name>
    <dbReference type="NCBI Taxonomy" id="62708"/>
    <lineage>
        <taxon>Eukaryota</taxon>
        <taxon>Fungi</taxon>
        <taxon>Dikarya</taxon>
        <taxon>Ascomycota</taxon>
        <taxon>Pezizomycotina</taxon>
        <taxon>Leotiomycetes</taxon>
        <taxon>Erysiphales</taxon>
        <taxon>Erysiphaceae</taxon>
        <taxon>Golovinomyces</taxon>
    </lineage>
</organism>
<protein>
    <submittedName>
        <fullName evidence="2">Uncharacterized protein</fullName>
    </submittedName>
</protein>
<reference evidence="2 3" key="1">
    <citation type="journal article" date="2018" name="BMC Genomics">
        <title>Comparative genome analyses reveal sequence features reflecting distinct modes of host-adaptation between dicot and monocot powdery mildew.</title>
        <authorList>
            <person name="Wu Y."/>
            <person name="Ma X."/>
            <person name="Pan Z."/>
            <person name="Kale S.D."/>
            <person name="Song Y."/>
            <person name="King H."/>
            <person name="Zhang Q."/>
            <person name="Presley C."/>
            <person name="Deng X."/>
            <person name="Wei C.I."/>
            <person name="Xiao S."/>
        </authorList>
    </citation>
    <scope>NUCLEOTIDE SEQUENCE [LARGE SCALE GENOMIC DNA]</scope>
    <source>
        <strain evidence="2">UMSG3</strain>
    </source>
</reference>
<dbReference type="Proteomes" id="UP000283383">
    <property type="component" value="Unassembled WGS sequence"/>
</dbReference>
<gene>
    <name evidence="2" type="ORF">GcM3_182034</name>
</gene>
<keyword evidence="3" id="KW-1185">Reference proteome</keyword>
<name>A0A420HLW7_9PEZI</name>
<dbReference type="AlphaFoldDB" id="A0A420HLW7"/>
<evidence type="ECO:0000313" key="3">
    <source>
        <dbReference type="Proteomes" id="UP000283383"/>
    </source>
</evidence>
<proteinExistence type="predicted"/>
<sequence>MTSYSKNVTPLRDLSTFKTQESETPYDPKNVEQRSRKATTDYILNAIDSYRELGWRDDNLWEVFREDFEGWVADDFVIAHKNAVRILRDHLLKNGVWATKKKGFAIPIALQQVLEEESQHI</sequence>
<evidence type="ECO:0000313" key="2">
    <source>
        <dbReference type="EMBL" id="RKF58425.1"/>
    </source>
</evidence>